<proteinExistence type="predicted"/>
<accession>A0AAV6VZ52</accession>
<organism evidence="1 2">
    <name type="scientific">Oedothorax gibbosus</name>
    <dbReference type="NCBI Taxonomy" id="931172"/>
    <lineage>
        <taxon>Eukaryota</taxon>
        <taxon>Metazoa</taxon>
        <taxon>Ecdysozoa</taxon>
        <taxon>Arthropoda</taxon>
        <taxon>Chelicerata</taxon>
        <taxon>Arachnida</taxon>
        <taxon>Araneae</taxon>
        <taxon>Araneomorphae</taxon>
        <taxon>Entelegynae</taxon>
        <taxon>Araneoidea</taxon>
        <taxon>Linyphiidae</taxon>
        <taxon>Erigoninae</taxon>
        <taxon>Oedothorax</taxon>
    </lineage>
</organism>
<comment type="caution">
    <text evidence="1">The sequence shown here is derived from an EMBL/GenBank/DDBJ whole genome shotgun (WGS) entry which is preliminary data.</text>
</comment>
<sequence length="69" mass="7903">MAAKFRLRKLRLASLYLLTHRLCSPSMTLEWIYLDVHPIWSFRYFLEVTATLGSTTNAATTVTSEAHNS</sequence>
<dbReference type="AlphaFoldDB" id="A0AAV6VZ52"/>
<evidence type="ECO:0000313" key="1">
    <source>
        <dbReference type="EMBL" id="KAG8201335.1"/>
    </source>
</evidence>
<reference evidence="1 2" key="1">
    <citation type="journal article" date="2022" name="Nat. Ecol. Evol.">
        <title>A masculinizing supergene underlies an exaggerated male reproductive morph in a spider.</title>
        <authorList>
            <person name="Hendrickx F."/>
            <person name="De Corte Z."/>
            <person name="Sonet G."/>
            <person name="Van Belleghem S.M."/>
            <person name="Kostlbacher S."/>
            <person name="Vangestel C."/>
        </authorList>
    </citation>
    <scope>NUCLEOTIDE SEQUENCE [LARGE SCALE GENOMIC DNA]</scope>
    <source>
        <strain evidence="1">W744_W776</strain>
    </source>
</reference>
<gene>
    <name evidence="1" type="ORF">JTE90_016812</name>
</gene>
<name>A0AAV6VZ52_9ARAC</name>
<protein>
    <recommendedName>
        <fullName evidence="3">Secreted protein</fullName>
    </recommendedName>
</protein>
<keyword evidence="2" id="KW-1185">Reference proteome</keyword>
<dbReference type="Proteomes" id="UP000827092">
    <property type="component" value="Unassembled WGS sequence"/>
</dbReference>
<evidence type="ECO:0000313" key="2">
    <source>
        <dbReference type="Proteomes" id="UP000827092"/>
    </source>
</evidence>
<dbReference type="EMBL" id="JAFNEN010000006">
    <property type="protein sequence ID" value="KAG8201335.1"/>
    <property type="molecule type" value="Genomic_DNA"/>
</dbReference>
<evidence type="ECO:0008006" key="3">
    <source>
        <dbReference type="Google" id="ProtNLM"/>
    </source>
</evidence>